<dbReference type="CDD" id="cd15002">
    <property type="entry name" value="7tmA_GPR151"/>
    <property type="match status" value="1"/>
</dbReference>
<feature type="transmembrane region" description="Helical" evidence="13">
    <location>
        <begin position="218"/>
        <end position="242"/>
    </location>
</feature>
<evidence type="ECO:0000259" key="14">
    <source>
        <dbReference type="PROSITE" id="PS50262"/>
    </source>
</evidence>
<evidence type="ECO:0000256" key="11">
    <source>
        <dbReference type="ARBA" id="ARBA00076555"/>
    </source>
</evidence>
<evidence type="ECO:0000256" key="12">
    <source>
        <dbReference type="SAM" id="MobiDB-lite"/>
    </source>
</evidence>
<evidence type="ECO:0000256" key="7">
    <source>
        <dbReference type="ARBA" id="ARBA00023157"/>
    </source>
</evidence>
<feature type="region of interest" description="Disordered" evidence="12">
    <location>
        <begin position="433"/>
        <end position="521"/>
    </location>
</feature>
<comment type="subcellular location">
    <subcellularLocation>
        <location evidence="1">Cell membrane</location>
        <topology evidence="1">Multi-pass membrane protein</topology>
    </subcellularLocation>
</comment>
<evidence type="ECO:0000256" key="13">
    <source>
        <dbReference type="SAM" id="Phobius"/>
    </source>
</evidence>
<keyword evidence="3 13" id="KW-0812">Transmembrane</keyword>
<keyword evidence="9" id="KW-0325">Glycoprotein</keyword>
<dbReference type="Pfam" id="PF00001">
    <property type="entry name" value="7tm_1"/>
    <property type="match status" value="1"/>
</dbReference>
<evidence type="ECO:0000256" key="4">
    <source>
        <dbReference type="ARBA" id="ARBA00022989"/>
    </source>
</evidence>
<protein>
    <recommendedName>
        <fullName evidence="11">GPCR-2037</fullName>
    </recommendedName>
</protein>
<dbReference type="Proteomes" id="UP000504640">
    <property type="component" value="Unplaced"/>
</dbReference>
<accession>A0A6J3FLN7</accession>
<evidence type="ECO:0000256" key="6">
    <source>
        <dbReference type="ARBA" id="ARBA00023136"/>
    </source>
</evidence>
<dbReference type="InterPro" id="IPR017452">
    <property type="entry name" value="GPCR_Rhodpsn_7TM"/>
</dbReference>
<keyword evidence="5" id="KW-0297">G-protein coupled receptor</keyword>
<keyword evidence="7" id="KW-1015">Disulfide bond</keyword>
<feature type="domain" description="G-protein coupled receptors family 1 profile" evidence="14">
    <location>
        <begin position="155"/>
        <end position="408"/>
    </location>
</feature>
<evidence type="ECO:0000256" key="2">
    <source>
        <dbReference type="ARBA" id="ARBA00022475"/>
    </source>
</evidence>
<feature type="transmembrane region" description="Helical" evidence="13">
    <location>
        <begin position="388"/>
        <end position="410"/>
    </location>
</feature>
<dbReference type="AlphaFoldDB" id="A0A6J3FLN7"/>
<dbReference type="PRINTS" id="PR00237">
    <property type="entry name" value="GPCRRHODOPSN"/>
</dbReference>
<reference evidence="16" key="1">
    <citation type="submission" date="2025-08" db="UniProtKB">
        <authorList>
            <consortium name="RefSeq"/>
        </authorList>
    </citation>
    <scope>IDENTIFICATION</scope>
    <source>
        <tissue evidence="16">Blood</tissue>
    </source>
</reference>
<dbReference type="SUPFAM" id="SSF81321">
    <property type="entry name" value="Family A G protein-coupled receptor-like"/>
    <property type="match status" value="1"/>
</dbReference>
<keyword evidence="2" id="KW-1003">Cell membrane</keyword>
<dbReference type="GO" id="GO:0004930">
    <property type="term" value="F:G protein-coupled receptor activity"/>
    <property type="evidence" value="ECO:0007669"/>
    <property type="project" value="UniProtKB-KW"/>
</dbReference>
<dbReference type="PANTHER" id="PTHR45695">
    <property type="entry name" value="LEUCOKININ RECEPTOR-RELATED"/>
    <property type="match status" value="1"/>
</dbReference>
<keyword evidence="15" id="KW-1185">Reference proteome</keyword>
<evidence type="ECO:0000256" key="3">
    <source>
        <dbReference type="ARBA" id="ARBA00022692"/>
    </source>
</evidence>
<feature type="transmembrane region" description="Helical" evidence="13">
    <location>
        <begin position="254"/>
        <end position="272"/>
    </location>
</feature>
<feature type="compositionally biased region" description="Acidic residues" evidence="12">
    <location>
        <begin position="512"/>
        <end position="521"/>
    </location>
</feature>
<evidence type="ECO:0000256" key="8">
    <source>
        <dbReference type="ARBA" id="ARBA00023170"/>
    </source>
</evidence>
<evidence type="ECO:0000256" key="1">
    <source>
        <dbReference type="ARBA" id="ARBA00004651"/>
    </source>
</evidence>
<feature type="transmembrane region" description="Helical" evidence="13">
    <location>
        <begin position="307"/>
        <end position="329"/>
    </location>
</feature>
<feature type="transmembrane region" description="Helical" evidence="13">
    <location>
        <begin position="178"/>
        <end position="198"/>
    </location>
</feature>
<evidence type="ECO:0000313" key="16">
    <source>
        <dbReference type="RefSeq" id="XP_032106222.1"/>
    </source>
</evidence>
<organism evidence="15 16">
    <name type="scientific">Sapajus apella</name>
    <name type="common">Brown-capped capuchin</name>
    <name type="synonym">Cebus apella</name>
    <dbReference type="NCBI Taxonomy" id="9515"/>
    <lineage>
        <taxon>Eukaryota</taxon>
        <taxon>Metazoa</taxon>
        <taxon>Chordata</taxon>
        <taxon>Craniata</taxon>
        <taxon>Vertebrata</taxon>
        <taxon>Euteleostomi</taxon>
        <taxon>Mammalia</taxon>
        <taxon>Eutheria</taxon>
        <taxon>Euarchontoglires</taxon>
        <taxon>Primates</taxon>
        <taxon>Haplorrhini</taxon>
        <taxon>Platyrrhini</taxon>
        <taxon>Cebidae</taxon>
        <taxon>Cebinae</taxon>
        <taxon>Sapajus</taxon>
    </lineage>
</organism>
<evidence type="ECO:0000313" key="15">
    <source>
        <dbReference type="Proteomes" id="UP000504640"/>
    </source>
</evidence>
<dbReference type="CTD" id="134391"/>
<dbReference type="GO" id="GO:0005886">
    <property type="term" value="C:plasma membrane"/>
    <property type="evidence" value="ECO:0007669"/>
    <property type="project" value="UniProtKB-SubCell"/>
</dbReference>
<dbReference type="Gene3D" id="1.20.1070.10">
    <property type="entry name" value="Rhodopsin 7-helix transmembrane proteins"/>
    <property type="match status" value="1"/>
</dbReference>
<evidence type="ECO:0000256" key="5">
    <source>
        <dbReference type="ARBA" id="ARBA00023040"/>
    </source>
</evidence>
<evidence type="ECO:0000256" key="9">
    <source>
        <dbReference type="ARBA" id="ARBA00023180"/>
    </source>
</evidence>
<dbReference type="PANTHER" id="PTHR45695:SF1">
    <property type="entry name" value="G-PROTEIN COUPLED RECEPTOR 151"/>
    <property type="match status" value="1"/>
</dbReference>
<feature type="transmembrane region" description="Helical" evidence="13">
    <location>
        <begin position="140"/>
        <end position="166"/>
    </location>
</feature>
<dbReference type="InterPro" id="IPR000276">
    <property type="entry name" value="GPCR_Rhodpsn"/>
</dbReference>
<sequence length="521" mass="58058">MGIFVLLHRADDLVLDLLMSSSHVLLLPDSQYCHKHIVRSREELNSQPPSTFCSQEVSKGRIQWCHLTLTTEYLFPMQKSPGSKTNLNKKLTSVRRNWMERVMLAAAFADSNSSSMNTSFAHLHFAGGYLPSDSEDWRTIIPAVLVAVCLVGFVGNLCVTGILLHNAWKGKPSMIHSLILNLSLADLSLLLFSAPVRATAYSKSVWDLGWFVCKSSDWFIHTCMAAKSLTIVVVAKACFMYASDPAKQVSIHNCTIWSVLVAIWTAASLLPLPEVFFSTIRHHAGVEMCLVDVPAVAKEFMSMFGKLYPLLAFGLPLLFASFYFWRAYGQCKKRGTKTQNLRNQIRSKQVTVMLLSIANTSALLWLPEWVAWLWVWHLKAAGPAPPQGFIALSQVLMFSISSANPLIFLVMSEEFREGLKGLWKWMITKKPPAVSESQETPAGNSEGLPDKVPSPESPASTPEKEKPSSPSSGKGKAEKAEIPILPDVEQFWHERDTVPSVQDNDPIPWEHEDQETGECVK</sequence>
<dbReference type="FunFam" id="1.20.1070.10:FF:000215">
    <property type="entry name" value="G protein-coupled receptor 151"/>
    <property type="match status" value="1"/>
</dbReference>
<dbReference type="RefSeq" id="XP_032106222.1">
    <property type="nucleotide sequence ID" value="XM_032250331.1"/>
</dbReference>
<keyword evidence="4 13" id="KW-1133">Transmembrane helix</keyword>
<dbReference type="GeneID" id="116531516"/>
<gene>
    <name evidence="16" type="primary">GPR151</name>
</gene>
<feature type="transmembrane region" description="Helical" evidence="13">
    <location>
        <begin position="350"/>
        <end position="376"/>
    </location>
</feature>
<evidence type="ECO:0000256" key="10">
    <source>
        <dbReference type="ARBA" id="ARBA00023224"/>
    </source>
</evidence>
<keyword evidence="6 13" id="KW-0472">Membrane</keyword>
<keyword evidence="10" id="KW-0807">Transducer</keyword>
<keyword evidence="8 16" id="KW-0675">Receptor</keyword>
<proteinExistence type="predicted"/>
<dbReference type="PROSITE" id="PS50262">
    <property type="entry name" value="G_PROTEIN_RECEP_F1_2"/>
    <property type="match status" value="1"/>
</dbReference>
<name>A0A6J3FLN7_SAPAP</name>